<evidence type="ECO:0000313" key="2">
    <source>
        <dbReference type="EMBL" id="REG23728.1"/>
    </source>
</evidence>
<protein>
    <submittedName>
        <fullName evidence="1">Uncharacterized protein</fullName>
    </submittedName>
</protein>
<gene>
    <name evidence="1" type="ORF">AA314_05581</name>
    <name evidence="2" type="ORF">ATI61_116200</name>
</gene>
<dbReference type="EMBL" id="QUMU01000016">
    <property type="protein sequence ID" value="REG23728.1"/>
    <property type="molecule type" value="Genomic_DNA"/>
</dbReference>
<sequence>MNQKGYDDLPADAREPLDTFIYERGILGGIRFIRERLGCSLARAQEVFVLRYRKLRELEPGRFTCSDDEYWEGFYS</sequence>
<evidence type="ECO:0000313" key="3">
    <source>
        <dbReference type="Proteomes" id="UP000035579"/>
    </source>
</evidence>
<dbReference type="RefSeq" id="WP_211276537.1">
    <property type="nucleotide sequence ID" value="NZ_CP011509.1"/>
</dbReference>
<reference evidence="2 4" key="2">
    <citation type="submission" date="2018-08" db="EMBL/GenBank/DDBJ databases">
        <title>Genomic Encyclopedia of Archaeal and Bacterial Type Strains, Phase II (KMG-II): from individual species to whole genera.</title>
        <authorList>
            <person name="Goeker M."/>
        </authorList>
    </citation>
    <scope>NUCLEOTIDE SEQUENCE [LARGE SCALE GENOMIC DNA]</scope>
    <source>
        <strain evidence="2 4">DSM 2261</strain>
    </source>
</reference>
<reference evidence="1 3" key="1">
    <citation type="submission" date="2015-05" db="EMBL/GenBank/DDBJ databases">
        <title>Genome assembly of Archangium gephyra DSM 2261.</title>
        <authorList>
            <person name="Sharma G."/>
            <person name="Subramanian S."/>
        </authorList>
    </citation>
    <scope>NUCLEOTIDE SEQUENCE [LARGE SCALE GENOMIC DNA]</scope>
    <source>
        <strain evidence="1 3">DSM 2261</strain>
    </source>
</reference>
<dbReference type="AlphaFoldDB" id="A0AAC8QA51"/>
<dbReference type="KEGG" id="age:AA314_05581"/>
<proteinExistence type="predicted"/>
<name>A0AAC8QA51_9BACT</name>
<accession>A0AAC8QA51</accession>
<dbReference type="EMBL" id="CP011509">
    <property type="protein sequence ID" value="AKJ03955.1"/>
    <property type="molecule type" value="Genomic_DNA"/>
</dbReference>
<dbReference type="Proteomes" id="UP000035579">
    <property type="component" value="Chromosome"/>
</dbReference>
<dbReference type="Proteomes" id="UP000256345">
    <property type="component" value="Unassembled WGS sequence"/>
</dbReference>
<evidence type="ECO:0000313" key="4">
    <source>
        <dbReference type="Proteomes" id="UP000256345"/>
    </source>
</evidence>
<organism evidence="1 3">
    <name type="scientific">Archangium gephyra</name>
    <dbReference type="NCBI Taxonomy" id="48"/>
    <lineage>
        <taxon>Bacteria</taxon>
        <taxon>Pseudomonadati</taxon>
        <taxon>Myxococcota</taxon>
        <taxon>Myxococcia</taxon>
        <taxon>Myxococcales</taxon>
        <taxon>Cystobacterineae</taxon>
        <taxon>Archangiaceae</taxon>
        <taxon>Archangium</taxon>
    </lineage>
</organism>
<evidence type="ECO:0000313" key="1">
    <source>
        <dbReference type="EMBL" id="AKJ03955.1"/>
    </source>
</evidence>
<keyword evidence="4" id="KW-1185">Reference proteome</keyword>